<dbReference type="Pfam" id="PF13439">
    <property type="entry name" value="Glyco_transf_4"/>
    <property type="match status" value="1"/>
</dbReference>
<dbReference type="PANTHER" id="PTHR12526">
    <property type="entry name" value="GLYCOSYLTRANSFERASE"/>
    <property type="match status" value="1"/>
</dbReference>
<evidence type="ECO:0000313" key="5">
    <source>
        <dbReference type="Proteomes" id="UP000675781"/>
    </source>
</evidence>
<sequence length="446" mass="46826">MNGHLRVLSIYEGFFSGGARMLHSDVLSGLHGRRGQQHSVLSIHAEVRRESTFQPMREDACYRRLVADGLDVLSLERTADDQSPFAEAEIALAARLARQADIVLTLKEQPLRLVNRAGLRDRPVIACLHRSDPENQGSALDELLAAAGSGQLAAAVCCAESTRDAYAGAGIPEQLLHVIPNGVDLRRFKPNRRARAAVRAAAGIPAEAEVVVFAARYDEMKNVPLFLAAAREFIARRPEGHVLMCGAGMSTANPGLLRDLAAVGLGAADVSDVALAGAGRAGRRGAPRPNTARVHLLGVRPDPESVFAAADVVALTSAFGEAAPLCLIEGMLCGAVPVATDVGDCAAIVAGHGLITPPEASGVVEGWLEALEAGPHFRLAVSRNRYRFGRARMIGAYGTLIRRTHRRSHTVLPSAEIARPAPVPALAIAPALPAPAGAAVSASAVP</sequence>
<feature type="domain" description="Glycosyltransferase subfamily 4-like N-terminal" evidence="3">
    <location>
        <begin position="88"/>
        <end position="187"/>
    </location>
</feature>
<dbReference type="AlphaFoldDB" id="A0A941EZQ8"/>
<evidence type="ECO:0000256" key="1">
    <source>
        <dbReference type="ARBA" id="ARBA00022676"/>
    </source>
</evidence>
<dbReference type="GO" id="GO:0016757">
    <property type="term" value="F:glycosyltransferase activity"/>
    <property type="evidence" value="ECO:0007669"/>
    <property type="project" value="UniProtKB-KW"/>
</dbReference>
<evidence type="ECO:0000256" key="2">
    <source>
        <dbReference type="ARBA" id="ARBA00022679"/>
    </source>
</evidence>
<name>A0A941EZQ8_9ACTN</name>
<keyword evidence="1 4" id="KW-0328">Glycosyltransferase</keyword>
<dbReference type="InterPro" id="IPR028098">
    <property type="entry name" value="Glyco_trans_4-like_N"/>
</dbReference>
<gene>
    <name evidence="4" type="ORF">KDL01_28685</name>
</gene>
<dbReference type="RefSeq" id="WP_212531756.1">
    <property type="nucleotide sequence ID" value="NZ_JAGSOG010000193.1"/>
</dbReference>
<evidence type="ECO:0000313" key="4">
    <source>
        <dbReference type="EMBL" id="MBR7837289.1"/>
    </source>
</evidence>
<protein>
    <submittedName>
        <fullName evidence="4">Glycosyltransferase</fullName>
        <ecNumber evidence="4">2.4.-.-</ecNumber>
    </submittedName>
</protein>
<keyword evidence="2 4" id="KW-0808">Transferase</keyword>
<reference evidence="4" key="1">
    <citation type="submission" date="2021-04" db="EMBL/GenBank/DDBJ databases">
        <title>Genome based classification of Actinospica acidithermotolerans sp. nov., an actinobacterium isolated from an Indonesian hot spring.</title>
        <authorList>
            <person name="Kusuma A.B."/>
            <person name="Putra K.E."/>
            <person name="Nafisah S."/>
            <person name="Loh J."/>
            <person name="Nouioui I."/>
            <person name="Goodfellow M."/>
        </authorList>
    </citation>
    <scope>NUCLEOTIDE SEQUENCE</scope>
    <source>
        <strain evidence="4">CSCA 57</strain>
    </source>
</reference>
<comment type="caution">
    <text evidence="4">The sequence shown here is derived from an EMBL/GenBank/DDBJ whole genome shotgun (WGS) entry which is preliminary data.</text>
</comment>
<evidence type="ECO:0000259" key="3">
    <source>
        <dbReference type="Pfam" id="PF13439"/>
    </source>
</evidence>
<accession>A0A941EZQ8</accession>
<dbReference type="EMBL" id="JAGSOG010000193">
    <property type="protein sequence ID" value="MBR7837289.1"/>
    <property type="molecule type" value="Genomic_DNA"/>
</dbReference>
<dbReference type="Proteomes" id="UP000675781">
    <property type="component" value="Unassembled WGS sequence"/>
</dbReference>
<dbReference type="EC" id="2.4.-.-" evidence="4"/>
<proteinExistence type="predicted"/>
<dbReference type="SUPFAM" id="SSF53756">
    <property type="entry name" value="UDP-Glycosyltransferase/glycogen phosphorylase"/>
    <property type="match status" value="1"/>
</dbReference>
<dbReference type="Gene3D" id="3.40.50.2000">
    <property type="entry name" value="Glycogen Phosphorylase B"/>
    <property type="match status" value="2"/>
</dbReference>
<dbReference type="Pfam" id="PF13692">
    <property type="entry name" value="Glyco_trans_1_4"/>
    <property type="match status" value="1"/>
</dbReference>
<keyword evidence="5" id="KW-1185">Reference proteome</keyword>
<organism evidence="4 5">
    <name type="scientific">Actinospica durhamensis</name>
    <dbReference type="NCBI Taxonomy" id="1508375"/>
    <lineage>
        <taxon>Bacteria</taxon>
        <taxon>Bacillati</taxon>
        <taxon>Actinomycetota</taxon>
        <taxon>Actinomycetes</taxon>
        <taxon>Catenulisporales</taxon>
        <taxon>Actinospicaceae</taxon>
        <taxon>Actinospica</taxon>
    </lineage>
</organism>